<organism evidence="2">
    <name type="scientific">Arundo donax</name>
    <name type="common">Giant reed</name>
    <name type="synonym">Donax arundinaceus</name>
    <dbReference type="NCBI Taxonomy" id="35708"/>
    <lineage>
        <taxon>Eukaryota</taxon>
        <taxon>Viridiplantae</taxon>
        <taxon>Streptophyta</taxon>
        <taxon>Embryophyta</taxon>
        <taxon>Tracheophyta</taxon>
        <taxon>Spermatophyta</taxon>
        <taxon>Magnoliopsida</taxon>
        <taxon>Liliopsida</taxon>
        <taxon>Poales</taxon>
        <taxon>Poaceae</taxon>
        <taxon>PACMAD clade</taxon>
        <taxon>Arundinoideae</taxon>
        <taxon>Arundineae</taxon>
        <taxon>Arundo</taxon>
    </lineage>
</organism>
<name>A0A0A9EPL6_ARUDO</name>
<accession>A0A0A9EPL6</accession>
<proteinExistence type="predicted"/>
<dbReference type="EMBL" id="GBRH01198075">
    <property type="protein sequence ID" value="JAD99820.1"/>
    <property type="molecule type" value="Transcribed_RNA"/>
</dbReference>
<reference evidence="2" key="1">
    <citation type="submission" date="2014-09" db="EMBL/GenBank/DDBJ databases">
        <authorList>
            <person name="Magalhaes I.L.F."/>
            <person name="Oliveira U."/>
            <person name="Santos F.R."/>
            <person name="Vidigal T.H.D.A."/>
            <person name="Brescovit A.D."/>
            <person name="Santos A.J."/>
        </authorList>
    </citation>
    <scope>NUCLEOTIDE SEQUENCE</scope>
    <source>
        <tissue evidence="2">Shoot tissue taken approximately 20 cm above the soil surface</tissue>
    </source>
</reference>
<evidence type="ECO:0000256" key="1">
    <source>
        <dbReference type="SAM" id="MobiDB-lite"/>
    </source>
</evidence>
<feature type="region of interest" description="Disordered" evidence="1">
    <location>
        <begin position="1"/>
        <end position="27"/>
    </location>
</feature>
<protein>
    <submittedName>
        <fullName evidence="2">Uncharacterized protein</fullName>
    </submittedName>
</protein>
<evidence type="ECO:0000313" key="2">
    <source>
        <dbReference type="EMBL" id="JAD99820.1"/>
    </source>
</evidence>
<reference evidence="2" key="2">
    <citation type="journal article" date="2015" name="Data Brief">
        <title>Shoot transcriptome of the giant reed, Arundo donax.</title>
        <authorList>
            <person name="Barrero R.A."/>
            <person name="Guerrero F.D."/>
            <person name="Moolhuijzen P."/>
            <person name="Goolsby J.A."/>
            <person name="Tidwell J."/>
            <person name="Bellgard S.E."/>
            <person name="Bellgard M.I."/>
        </authorList>
    </citation>
    <scope>NUCLEOTIDE SEQUENCE</scope>
    <source>
        <tissue evidence="2">Shoot tissue taken approximately 20 cm above the soil surface</tissue>
    </source>
</reference>
<sequence length="27" mass="3007">MWRPPTRTCGSVTRREALGSSAASSWR</sequence>
<dbReference type="AlphaFoldDB" id="A0A0A9EPL6"/>